<evidence type="ECO:0000313" key="1">
    <source>
        <dbReference type="EMBL" id="KGO18465.1"/>
    </source>
</evidence>
<dbReference type="Proteomes" id="UP000030023">
    <property type="component" value="Unassembled WGS sequence"/>
</dbReference>
<reference evidence="1 2" key="1">
    <citation type="journal article" date="2014" name="Antonie Van Leeuwenhoek">
        <title>Oenococcus alcoholitolerans sp. nov., a lactic acid bacteria isolated from cachaca and ethanol fermentation processes.</title>
        <authorList>
            <person name="Badotti F."/>
            <person name="Moreira A.P."/>
            <person name="Tonon L.A."/>
            <person name="de Lucena B.T."/>
            <person name="Gomes Fde C."/>
            <person name="Kruger R."/>
            <person name="Thompson C.C."/>
            <person name="de Morais M.A.Jr."/>
            <person name="Rosa C.A."/>
            <person name="Thompson F.L."/>
        </authorList>
    </citation>
    <scope>NUCLEOTIDE SEQUENCE [LARGE SCALE GENOMIC DNA]</scope>
    <source>
        <strain evidence="1 2">UFRJ-M7.2.18</strain>
    </source>
</reference>
<keyword evidence="2" id="KW-1185">Reference proteome</keyword>
<dbReference type="InterPro" id="IPR032083">
    <property type="entry name" value="DUF4811"/>
</dbReference>
<proteinExistence type="predicted"/>
<evidence type="ECO:0000313" key="2">
    <source>
        <dbReference type="Proteomes" id="UP000030023"/>
    </source>
</evidence>
<sequence>FTQNKVVAVDSDKARIQKKEVRWQYRSELSRVLFAWSGINGQLVSRKNTFYIPKRWFRLTTSQASLLQKKLDPKQLQQQGRIFVENRLKEAVGKDPSLISNKQAQASLTKKYSAEFQRQAVNNLLKKNK</sequence>
<dbReference type="Pfam" id="PF16069">
    <property type="entry name" value="DUF4811"/>
    <property type="match status" value="1"/>
</dbReference>
<gene>
    <name evidence="1" type="ORF">Q757_10380</name>
</gene>
<dbReference type="EMBL" id="AXCV01000682">
    <property type="protein sequence ID" value="KGO18465.1"/>
    <property type="molecule type" value="Genomic_DNA"/>
</dbReference>
<feature type="non-terminal residue" evidence="1">
    <location>
        <position position="1"/>
    </location>
</feature>
<name>A0ABR4XNB9_9LACO</name>
<comment type="caution">
    <text evidence="1">The sequence shown here is derived from an EMBL/GenBank/DDBJ whole genome shotgun (WGS) entry which is preliminary data.</text>
</comment>
<accession>A0ABR4XNB9</accession>
<organism evidence="1 2">
    <name type="scientific">Oenococcus alcoholitolerans</name>
    <dbReference type="NCBI Taxonomy" id="931074"/>
    <lineage>
        <taxon>Bacteria</taxon>
        <taxon>Bacillati</taxon>
        <taxon>Bacillota</taxon>
        <taxon>Bacilli</taxon>
        <taxon>Lactobacillales</taxon>
        <taxon>Lactobacillaceae</taxon>
        <taxon>Oenococcus</taxon>
    </lineage>
</organism>
<protein>
    <submittedName>
        <fullName evidence="1">Uncharacterized protein</fullName>
    </submittedName>
</protein>